<dbReference type="STRING" id="1380566.A0A179FUY2"/>
<dbReference type="GeneID" id="28848411"/>
<dbReference type="PANTHER" id="PTHR30344:SF1">
    <property type="entry name" value="6-PHOSPHOGLUCONOLACTONASE"/>
    <property type="match status" value="1"/>
</dbReference>
<organism evidence="3 4">
    <name type="scientific">Pochonia chlamydosporia 170</name>
    <dbReference type="NCBI Taxonomy" id="1380566"/>
    <lineage>
        <taxon>Eukaryota</taxon>
        <taxon>Fungi</taxon>
        <taxon>Dikarya</taxon>
        <taxon>Ascomycota</taxon>
        <taxon>Pezizomycotina</taxon>
        <taxon>Sordariomycetes</taxon>
        <taxon>Hypocreomycetidae</taxon>
        <taxon>Hypocreales</taxon>
        <taxon>Clavicipitaceae</taxon>
        <taxon>Pochonia</taxon>
    </lineage>
</organism>
<dbReference type="SUPFAM" id="SSF51004">
    <property type="entry name" value="C-terminal (heme d1) domain of cytochrome cd1-nitrite reductase"/>
    <property type="match status" value="1"/>
</dbReference>
<dbReference type="GO" id="GO:0017057">
    <property type="term" value="F:6-phosphogluconolactonase activity"/>
    <property type="evidence" value="ECO:0007669"/>
    <property type="project" value="TreeGrafter"/>
</dbReference>
<dbReference type="Pfam" id="PF10282">
    <property type="entry name" value="Lactonase"/>
    <property type="match status" value="1"/>
</dbReference>
<reference evidence="3 4" key="1">
    <citation type="journal article" date="2016" name="PLoS Pathog.">
        <title>Biosynthesis of antibiotic leucinostatins in bio-control fungus Purpureocillium lilacinum and their inhibition on phytophthora revealed by genome mining.</title>
        <authorList>
            <person name="Wang G."/>
            <person name="Liu Z."/>
            <person name="Lin R."/>
            <person name="Li E."/>
            <person name="Mao Z."/>
            <person name="Ling J."/>
            <person name="Yang Y."/>
            <person name="Yin W.B."/>
            <person name="Xie B."/>
        </authorList>
    </citation>
    <scope>NUCLEOTIDE SEQUENCE [LARGE SCALE GENOMIC DNA]</scope>
    <source>
        <strain evidence="3">170</strain>
    </source>
</reference>
<dbReference type="EMBL" id="LSBJ02000003">
    <property type="protein sequence ID" value="OAQ69048.1"/>
    <property type="molecule type" value="Genomic_DNA"/>
</dbReference>
<accession>A0A179FUY2</accession>
<gene>
    <name evidence="3" type="ORF">VFPPC_05183</name>
</gene>
<feature type="chain" id="PRO_5008102063" evidence="2">
    <location>
        <begin position="18"/>
        <end position="398"/>
    </location>
</feature>
<keyword evidence="4" id="KW-1185">Reference proteome</keyword>
<dbReference type="OrthoDB" id="9972196at2759"/>
<dbReference type="Gene3D" id="2.130.10.10">
    <property type="entry name" value="YVTN repeat-like/Quinoprotein amine dehydrogenase"/>
    <property type="match status" value="1"/>
</dbReference>
<dbReference type="InterPro" id="IPR011048">
    <property type="entry name" value="Haem_d1_sf"/>
</dbReference>
<sequence length="398" mass="41835">MRNTAVASSLLVTAAHAANMLYVSSYSGKVTTLDVSNACGPGCTASGSVPVLKTISWTDGCKGSPSWLTLDSAESTLFCIDEGLTSSKGSISSFKTNPDGSLSMLKKVSSLSGPVSGALYGGGRGLAVAHYDAGAFTAWDVFNPSKLKLVQTEKYRMNGPGPDPDRQDAPHPHQTVLDPTGKFIVVPDLGADKVYVYAVGSNDLKVKALTPISVKPGSGPRHLAFAVRDGKTFMYLVTELASTIIGYEVTYPAGSIKFKELFNIGSHGAGKPVSKTAYASEVVVSPDAKYLIVSSRGDNTFTIPNFDPKNSTKIISDPLINFSIDAKSGSLTPIQEAPCGGRYPRQFSMNKAGTLVAVGEQKDARVVLIKRDPASGKLGDFAGYANVAGEITSVIFNE</sequence>
<evidence type="ECO:0000256" key="2">
    <source>
        <dbReference type="SAM" id="SignalP"/>
    </source>
</evidence>
<dbReference type="InterPro" id="IPR019405">
    <property type="entry name" value="Lactonase_7-beta_prop"/>
</dbReference>
<evidence type="ECO:0000256" key="1">
    <source>
        <dbReference type="ARBA" id="ARBA00005564"/>
    </source>
</evidence>
<dbReference type="PANTHER" id="PTHR30344">
    <property type="entry name" value="6-PHOSPHOGLUCONOLACTONASE-RELATED"/>
    <property type="match status" value="1"/>
</dbReference>
<dbReference type="KEGG" id="pchm:VFPPC_05183"/>
<name>A0A179FUY2_METCM</name>
<evidence type="ECO:0000313" key="4">
    <source>
        <dbReference type="Proteomes" id="UP000078397"/>
    </source>
</evidence>
<dbReference type="AlphaFoldDB" id="A0A179FUY2"/>
<proteinExistence type="inferred from homology"/>
<evidence type="ECO:0000313" key="3">
    <source>
        <dbReference type="EMBL" id="OAQ69048.1"/>
    </source>
</evidence>
<feature type="signal peptide" evidence="2">
    <location>
        <begin position="1"/>
        <end position="17"/>
    </location>
</feature>
<dbReference type="InterPro" id="IPR050282">
    <property type="entry name" value="Cycloisomerase_2"/>
</dbReference>
<dbReference type="InterPro" id="IPR015943">
    <property type="entry name" value="WD40/YVTN_repeat-like_dom_sf"/>
</dbReference>
<comment type="similarity">
    <text evidence="1">Belongs to the cycloisomerase 2 family.</text>
</comment>
<dbReference type="Proteomes" id="UP000078397">
    <property type="component" value="Unassembled WGS sequence"/>
</dbReference>
<comment type="caution">
    <text evidence="3">The sequence shown here is derived from an EMBL/GenBank/DDBJ whole genome shotgun (WGS) entry which is preliminary data.</text>
</comment>
<protein>
    <submittedName>
        <fullName evidence="3">3-carboxymuconate cyclase</fullName>
    </submittedName>
</protein>
<keyword evidence="2" id="KW-0732">Signal</keyword>
<dbReference type="RefSeq" id="XP_018145898.1">
    <property type="nucleotide sequence ID" value="XM_018284417.1"/>
</dbReference>